<dbReference type="Proteomes" id="UP000202345">
    <property type="component" value="Segment"/>
</dbReference>
<organism evidence="3">
    <name type="scientific">Columbid alphaherpesvirus 1</name>
    <dbReference type="NCBI Taxonomy" id="93386"/>
    <lineage>
        <taxon>Viruses</taxon>
        <taxon>Duplodnaviria</taxon>
        <taxon>Heunggongvirae</taxon>
        <taxon>Peploviricota</taxon>
        <taxon>Herviviricetes</taxon>
        <taxon>Herpesvirales</taxon>
        <taxon>Orthoherpesviridae</taxon>
        <taxon>Alphaherpesvirinae</taxon>
        <taxon>Mardivirus</taxon>
        <taxon>Mardivirus columbidalpha1</taxon>
    </lineage>
</organism>
<proteinExistence type="predicted"/>
<protein>
    <submittedName>
        <fullName evidence="3">Uncharacterized protein</fullName>
    </submittedName>
</protein>
<keyword evidence="4" id="KW-1185">Reference proteome</keyword>
<accession>A0A1V0M8L3</accession>
<dbReference type="EMBL" id="KX589235">
    <property type="protein sequence ID" value="ARD71316.1"/>
    <property type="molecule type" value="Genomic_DNA"/>
</dbReference>
<name>A0A1V0M8L3_9ALPH</name>
<evidence type="ECO:0000313" key="3">
    <source>
        <dbReference type="EMBL" id="ARD71392.1"/>
    </source>
</evidence>
<dbReference type="EMBL" id="KX589235">
    <property type="protein sequence ID" value="ARD71392.1"/>
    <property type="molecule type" value="Genomic_DNA"/>
</dbReference>
<feature type="region of interest" description="Disordered" evidence="1">
    <location>
        <begin position="28"/>
        <end position="58"/>
    </location>
</feature>
<evidence type="ECO:0000256" key="1">
    <source>
        <dbReference type="SAM" id="MobiDB-lite"/>
    </source>
</evidence>
<sequence length="242" mass="25818">MVCVCVWCLRVYGVRVCVLGEKQTGGRADWGEKQTGGSERAGQWAGKRARRESGKGEMGSWGGNGVLGRKWGLGEEMGSGGKNRIFVGKGENGILGMGRGKKIGERRAADCVLGLGLRIACWGWGCALRAGGEKRGTGGRGQGAGGAGWRWRWRWRWFYSRGRFLTLYDLFTAVSLTPCSSNGGVVVLVEAAAGGRAGGLASGDDGVRVAAAPRSLTLRALRKQMYRTAVTAVSEITVRERC</sequence>
<reference evidence="3" key="1">
    <citation type="journal article" date="2017" name="Arch. Virol.">
        <title>Complete genome sequence and evolution analysis of a columbid herpesvirus type 1 from feral pigeon in China.</title>
        <authorList>
            <person name="Guo Y."/>
            <person name="Li S."/>
            <person name="Sun X."/>
            <person name="He Y."/>
            <person name="Zhao H."/>
            <person name="Wang Y."/>
            <person name="Zhao P."/>
            <person name="Xing M."/>
        </authorList>
    </citation>
    <scope>NUCLEOTIDE SEQUENCE [LARGE SCALE GENOMIC DNA]</scope>
    <source>
        <strain evidence="3">HLJ</strain>
    </source>
</reference>
<evidence type="ECO:0000313" key="2">
    <source>
        <dbReference type="EMBL" id="ARD71316.1"/>
    </source>
</evidence>
<gene>
    <name evidence="2" type="ORF">CoHVHLJ_005</name>
    <name evidence="3" type="ORF">CoHVHLJ_081</name>
</gene>
<evidence type="ECO:0000313" key="4">
    <source>
        <dbReference type="Proteomes" id="UP000202345"/>
    </source>
</evidence>